<proteinExistence type="predicted"/>
<keyword evidence="3" id="KW-1185">Reference proteome</keyword>
<dbReference type="Proteomes" id="UP000000702">
    <property type="component" value="Unassembled WGS sequence"/>
</dbReference>
<organism evidence="2 3">
    <name type="scientific">Trypanosoma congolense (strain IL3000)</name>
    <dbReference type="NCBI Taxonomy" id="1068625"/>
    <lineage>
        <taxon>Eukaryota</taxon>
        <taxon>Discoba</taxon>
        <taxon>Euglenozoa</taxon>
        <taxon>Kinetoplastea</taxon>
        <taxon>Metakinetoplastina</taxon>
        <taxon>Trypanosomatida</taxon>
        <taxon>Trypanosomatidae</taxon>
        <taxon>Trypanosoma</taxon>
        <taxon>Nannomonas</taxon>
    </lineage>
</organism>
<reference evidence="3" key="1">
    <citation type="submission" date="2011-07" db="EMBL/GenBank/DDBJ databases">
        <title>Divergent evolution of antigenic variation in African trypanosomes.</title>
        <authorList>
            <person name="Jackson A.P."/>
            <person name="Berry A."/>
            <person name="Allison H.C."/>
            <person name="Burton P."/>
            <person name="Anderson J."/>
            <person name="Aslett M."/>
            <person name="Brown R."/>
            <person name="Corton N."/>
            <person name="Harris D."/>
            <person name="Hauser H."/>
            <person name="Gamble J."/>
            <person name="Gilderthorp R."/>
            <person name="McQuillan J."/>
            <person name="Quail M.A."/>
            <person name="Sanders M."/>
            <person name="Van Tonder A."/>
            <person name="Ginger M.L."/>
            <person name="Donelson J.E."/>
            <person name="Field M.C."/>
            <person name="Barry J.D."/>
            <person name="Berriman M."/>
            <person name="Hertz-Fowler C."/>
        </authorList>
    </citation>
    <scope>NUCLEOTIDE SEQUENCE [LARGE SCALE GENOMIC DNA]</scope>
    <source>
        <strain evidence="3">IL3000</strain>
    </source>
</reference>
<feature type="compositionally biased region" description="Basic and acidic residues" evidence="1">
    <location>
        <begin position="113"/>
        <end position="123"/>
    </location>
</feature>
<accession>F9WJZ7</accession>
<protein>
    <submittedName>
        <fullName evidence="2">WGS project CAEQ00000000 data, annotated contig 972</fullName>
    </submittedName>
</protein>
<sequence length="396" mass="44316">MTSCVRQVYIGKHTFPIYSHPTVRVDISDVQCIHDTADDLRGSDRAYNAVNGIHVDRCRTNATYCRPSGPFSDGVDHNAASPCPSSSSRVVRGSHAITTKARGKCVTILDLSGSEKDPSHGDSPRFMATLSRSSPESGGLSSSESFYEKKCLKYNTRSEKRKNNLQRSPFNIVQLSFRGEDKQGMGNDGGKAQHRRGKKWSRSTCLAQEKTDLWNEFLSCYTDGRLDGIISPQEHDDHEMLYYSNLALRLKRGSIVKLEDMNLRGGQRDTLRIQGAYLSQVGHKGFANIFITLDGNSSPIRLVRKGPLTLKQASHMMNEGRAVAVPPHPLKRKVELLALREPLSSLENLKVLKRGGFLPREGWQARKPFSPCENKLLFELPDVTYRSRTLSTLSHR</sequence>
<dbReference type="VEuPathDB" id="TriTrypDB:TcIL3000_0_24620"/>
<feature type="compositionally biased region" description="Low complexity" evidence="1">
    <location>
        <begin position="130"/>
        <end position="143"/>
    </location>
</feature>
<gene>
    <name evidence="2" type="ORF">TCIL3000_0_24620</name>
</gene>
<feature type="region of interest" description="Disordered" evidence="1">
    <location>
        <begin position="112"/>
        <end position="143"/>
    </location>
</feature>
<evidence type="ECO:0000313" key="3">
    <source>
        <dbReference type="Proteomes" id="UP000000702"/>
    </source>
</evidence>
<evidence type="ECO:0000256" key="1">
    <source>
        <dbReference type="SAM" id="MobiDB-lite"/>
    </source>
</evidence>
<comment type="caution">
    <text evidence="2">The sequence shown here is derived from an EMBL/GenBank/DDBJ whole genome shotgun (WGS) entry which is preliminary data.</text>
</comment>
<dbReference type="AlphaFoldDB" id="F9WJZ7"/>
<reference evidence="2 3" key="2">
    <citation type="journal article" date="2012" name="Proc. Natl. Acad. Sci. U.S.A.">
        <title>Antigenic diversity is generated by distinct evolutionary mechanisms in African trypanosome species.</title>
        <authorList>
            <person name="Jackson A.P."/>
            <person name="Berry A."/>
            <person name="Aslett M."/>
            <person name="Allison H.C."/>
            <person name="Burton P."/>
            <person name="Vavrova-Anderson J."/>
            <person name="Brown R."/>
            <person name="Browne H."/>
            <person name="Corton N."/>
            <person name="Hauser H."/>
            <person name="Gamble J."/>
            <person name="Gilderthorp R."/>
            <person name="Marcello L."/>
            <person name="McQuillan J."/>
            <person name="Otto T.D."/>
            <person name="Quail M.A."/>
            <person name="Sanders M.J."/>
            <person name="van Tonder A."/>
            <person name="Ginger M.L."/>
            <person name="Field M.C."/>
            <person name="Barry J.D."/>
            <person name="Hertz-Fowler C."/>
            <person name="Berriman M."/>
        </authorList>
    </citation>
    <scope>NUCLEOTIDE SEQUENCE [LARGE SCALE GENOMIC DNA]</scope>
    <source>
        <strain evidence="2 3">IL3000</strain>
    </source>
</reference>
<name>F9WJZ7_TRYCI</name>
<evidence type="ECO:0000313" key="2">
    <source>
        <dbReference type="EMBL" id="CCD17658.1"/>
    </source>
</evidence>
<dbReference type="EMBL" id="CAEQ01002794">
    <property type="protein sequence ID" value="CCD17658.1"/>
    <property type="molecule type" value="Genomic_DNA"/>
</dbReference>